<dbReference type="EMBL" id="JAPFFF010000009">
    <property type="protein sequence ID" value="KAK8883219.1"/>
    <property type="molecule type" value="Genomic_DNA"/>
</dbReference>
<organism evidence="5 6">
    <name type="scientific">Tritrichomonas musculus</name>
    <dbReference type="NCBI Taxonomy" id="1915356"/>
    <lineage>
        <taxon>Eukaryota</taxon>
        <taxon>Metamonada</taxon>
        <taxon>Parabasalia</taxon>
        <taxon>Tritrichomonadida</taxon>
        <taxon>Tritrichomonadidae</taxon>
        <taxon>Tritrichomonas</taxon>
    </lineage>
</organism>
<evidence type="ECO:0000313" key="5">
    <source>
        <dbReference type="EMBL" id="KAK8883219.1"/>
    </source>
</evidence>
<reference evidence="5 6" key="1">
    <citation type="submission" date="2024-04" db="EMBL/GenBank/DDBJ databases">
        <title>Tritrichomonas musculus Genome.</title>
        <authorList>
            <person name="Alves-Ferreira E."/>
            <person name="Grigg M."/>
            <person name="Lorenzi H."/>
            <person name="Galac M."/>
        </authorList>
    </citation>
    <scope>NUCLEOTIDE SEQUENCE [LARGE SCALE GENOMIC DNA]</scope>
    <source>
        <strain evidence="5 6">EAF2021</strain>
    </source>
</reference>
<name>A0ABR2JWG8_9EUKA</name>
<accession>A0ABR2JWG8</accession>
<feature type="domain" description="eIF3a PCI" evidence="4">
    <location>
        <begin position="120"/>
        <end position="305"/>
    </location>
</feature>
<evidence type="ECO:0000256" key="2">
    <source>
        <dbReference type="ARBA" id="ARBA00022540"/>
    </source>
</evidence>
<keyword evidence="1" id="KW-0963">Cytoplasm</keyword>
<dbReference type="InterPro" id="IPR027512">
    <property type="entry name" value="EIF3A"/>
</dbReference>
<comment type="caution">
    <text evidence="5">The sequence shown here is derived from an EMBL/GenBank/DDBJ whole genome shotgun (WGS) entry which is preliminary data.</text>
</comment>
<keyword evidence="6" id="KW-1185">Reference proteome</keyword>
<dbReference type="PANTHER" id="PTHR14005">
    <property type="entry name" value="EUKARYOTIC TRANSLATION INITIATION FACTOR 3, THETA SUBUNIT"/>
    <property type="match status" value="1"/>
</dbReference>
<dbReference type="PANTHER" id="PTHR14005:SF0">
    <property type="entry name" value="EUKARYOTIC TRANSLATION INITIATION FACTOR 3 SUBUNIT A"/>
    <property type="match status" value="1"/>
</dbReference>
<dbReference type="InterPro" id="IPR054711">
    <property type="entry name" value="eIF3a_PCI_TPR-like"/>
</dbReference>
<protein>
    <recommendedName>
        <fullName evidence="4">eIF3a PCI domain-containing protein</fullName>
    </recommendedName>
</protein>
<evidence type="ECO:0000259" key="4">
    <source>
        <dbReference type="Pfam" id="PF22591"/>
    </source>
</evidence>
<evidence type="ECO:0000256" key="1">
    <source>
        <dbReference type="ARBA" id="ARBA00022490"/>
    </source>
</evidence>
<proteinExistence type="predicted"/>
<evidence type="ECO:0000313" key="6">
    <source>
        <dbReference type="Proteomes" id="UP001470230"/>
    </source>
</evidence>
<gene>
    <name evidence="5" type="ORF">M9Y10_045870</name>
</gene>
<keyword evidence="3" id="KW-0648">Protein biosynthesis</keyword>
<sequence>MNLSSITDVARQVNFLLNSNQKREAFTVIQHFFNDQIQVQEYTESLNFLFTNAIKLSIQFLVPIPNILQSLLILKSDEMEFVNNQFIAYIQQSRIMIGDKQQYSAKAKDIIRYSIPSNIVDDLLVTPTINFFYEVFVSILECLRNNRKLGKLYFTIIKMGYETATELESQQLHDSISKELDNLCGNLKLKNSIRYRVVDALFLRFRTALELGLYKRAFKALCDVSLLISSHDAPIELHEHLEVQKTILLEIRENRVPAANQLLNLIKFYQTTPMPPSLPLQSLTDLALMTALAGDLKAQTDTSYEKLLGSKALSRDEMIAELLERVKRVSLKRYVIIAEEHKNPTEICIAFKDFLTEYGKEFHVPLLFKSLGVYTTYRIIQAALQDRNEVPLAELENAIKWMNPPEIHQAIINGNKIGLFNCKINMIKNCIVSKSK</sequence>
<dbReference type="Proteomes" id="UP001470230">
    <property type="component" value="Unassembled WGS sequence"/>
</dbReference>
<evidence type="ECO:0000256" key="3">
    <source>
        <dbReference type="ARBA" id="ARBA00022917"/>
    </source>
</evidence>
<keyword evidence="2" id="KW-0396">Initiation factor</keyword>
<dbReference type="Pfam" id="PF22591">
    <property type="entry name" value="eIF3a_PCI_TPR-like"/>
    <property type="match status" value="1"/>
</dbReference>